<feature type="compositionally biased region" description="Basic and acidic residues" evidence="1">
    <location>
        <begin position="42"/>
        <end position="77"/>
    </location>
</feature>
<feature type="compositionally biased region" description="Acidic residues" evidence="1">
    <location>
        <begin position="26"/>
        <end position="41"/>
    </location>
</feature>
<accession>A0A2T7P1H9</accession>
<dbReference type="AlphaFoldDB" id="A0A2T7P1H9"/>
<feature type="compositionally biased region" description="Acidic residues" evidence="1">
    <location>
        <begin position="78"/>
        <end position="92"/>
    </location>
</feature>
<keyword evidence="3" id="KW-1185">Reference proteome</keyword>
<name>A0A2T7P1H9_POMCA</name>
<evidence type="ECO:0000313" key="2">
    <source>
        <dbReference type="EMBL" id="PVD27279.1"/>
    </source>
</evidence>
<feature type="region of interest" description="Disordered" evidence="1">
    <location>
        <begin position="26"/>
        <end position="121"/>
    </location>
</feature>
<proteinExistence type="predicted"/>
<gene>
    <name evidence="2" type="ORF">C0Q70_12434</name>
</gene>
<dbReference type="EMBL" id="PZQS01000007">
    <property type="protein sequence ID" value="PVD27279.1"/>
    <property type="molecule type" value="Genomic_DNA"/>
</dbReference>
<comment type="caution">
    <text evidence="2">The sequence shown here is derived from an EMBL/GenBank/DDBJ whole genome shotgun (WGS) entry which is preliminary data.</text>
</comment>
<sequence length="162" mass="18434">MFSKHQAHAAPTFPRQVAEFFHDTYSDDEFDIGAPVDEEERDITSESDESRIDVDDNRHEQEDVHNDDFDNNDRLDDVLDDDRQDDVYDDNPNDPVCSNENENFREASPIPIDNENNGRRDVAVNDTDDDEMEIDIAAAEDVPHEAFGGKRAAGILKNLMHG</sequence>
<organism evidence="2 3">
    <name type="scientific">Pomacea canaliculata</name>
    <name type="common">Golden apple snail</name>
    <dbReference type="NCBI Taxonomy" id="400727"/>
    <lineage>
        <taxon>Eukaryota</taxon>
        <taxon>Metazoa</taxon>
        <taxon>Spiralia</taxon>
        <taxon>Lophotrochozoa</taxon>
        <taxon>Mollusca</taxon>
        <taxon>Gastropoda</taxon>
        <taxon>Caenogastropoda</taxon>
        <taxon>Architaenioglossa</taxon>
        <taxon>Ampullarioidea</taxon>
        <taxon>Ampullariidae</taxon>
        <taxon>Pomacea</taxon>
    </lineage>
</organism>
<dbReference type="OrthoDB" id="9985837at2759"/>
<evidence type="ECO:0000313" key="3">
    <source>
        <dbReference type="Proteomes" id="UP000245119"/>
    </source>
</evidence>
<dbReference type="Proteomes" id="UP000245119">
    <property type="component" value="Linkage Group LG7"/>
</dbReference>
<evidence type="ECO:0000256" key="1">
    <source>
        <dbReference type="SAM" id="MobiDB-lite"/>
    </source>
</evidence>
<reference evidence="2 3" key="1">
    <citation type="submission" date="2018-04" db="EMBL/GenBank/DDBJ databases">
        <title>The genome of golden apple snail Pomacea canaliculata provides insight into stress tolerance and invasive adaptation.</title>
        <authorList>
            <person name="Liu C."/>
            <person name="Liu B."/>
            <person name="Ren Y."/>
            <person name="Zhang Y."/>
            <person name="Wang H."/>
            <person name="Li S."/>
            <person name="Jiang F."/>
            <person name="Yin L."/>
            <person name="Zhang G."/>
            <person name="Qian W."/>
            <person name="Fan W."/>
        </authorList>
    </citation>
    <scope>NUCLEOTIDE SEQUENCE [LARGE SCALE GENOMIC DNA]</scope>
    <source>
        <strain evidence="2">SZHN2017</strain>
        <tissue evidence="2">Muscle</tissue>
    </source>
</reference>
<protein>
    <submittedName>
        <fullName evidence="2">Uncharacterized protein</fullName>
    </submittedName>
</protein>